<organism evidence="4 5">
    <name type="scientific">Devosia pacifica</name>
    <dbReference type="NCBI Taxonomy" id="1335967"/>
    <lineage>
        <taxon>Bacteria</taxon>
        <taxon>Pseudomonadati</taxon>
        <taxon>Pseudomonadota</taxon>
        <taxon>Alphaproteobacteria</taxon>
        <taxon>Hyphomicrobiales</taxon>
        <taxon>Devosiaceae</taxon>
        <taxon>Devosia</taxon>
    </lineage>
</organism>
<dbReference type="InterPro" id="IPR029058">
    <property type="entry name" value="AB_hydrolase_fold"/>
</dbReference>
<dbReference type="PANTHER" id="PTHR43798:SF31">
    <property type="entry name" value="AB HYDROLASE SUPERFAMILY PROTEIN YCLE"/>
    <property type="match status" value="1"/>
</dbReference>
<feature type="domain" description="AB hydrolase-1" evidence="3">
    <location>
        <begin position="60"/>
        <end position="161"/>
    </location>
</feature>
<dbReference type="PANTHER" id="PTHR43798">
    <property type="entry name" value="MONOACYLGLYCEROL LIPASE"/>
    <property type="match status" value="1"/>
</dbReference>
<dbReference type="GO" id="GO:0016020">
    <property type="term" value="C:membrane"/>
    <property type="evidence" value="ECO:0007669"/>
    <property type="project" value="TreeGrafter"/>
</dbReference>
<reference evidence="4" key="1">
    <citation type="journal article" date="2014" name="Int. J. Syst. Evol. Microbiol.">
        <title>Complete genome sequence of Corynebacterium casei LMG S-19264T (=DSM 44701T), isolated from a smear-ripened cheese.</title>
        <authorList>
            <consortium name="US DOE Joint Genome Institute (JGI-PGF)"/>
            <person name="Walter F."/>
            <person name="Albersmeier A."/>
            <person name="Kalinowski J."/>
            <person name="Ruckert C."/>
        </authorList>
    </citation>
    <scope>NUCLEOTIDE SEQUENCE</scope>
    <source>
        <strain evidence="4">KCTC 32437</strain>
    </source>
</reference>
<dbReference type="InterPro" id="IPR050266">
    <property type="entry name" value="AB_hydrolase_sf"/>
</dbReference>
<keyword evidence="5" id="KW-1185">Reference proteome</keyword>
<keyword evidence="1 4" id="KW-0378">Hydrolase</keyword>
<feature type="signal peptide" evidence="2">
    <location>
        <begin position="1"/>
        <end position="38"/>
    </location>
</feature>
<dbReference type="AlphaFoldDB" id="A0A918S5J6"/>
<reference evidence="4" key="2">
    <citation type="submission" date="2020-09" db="EMBL/GenBank/DDBJ databases">
        <authorList>
            <person name="Sun Q."/>
            <person name="Kim S."/>
        </authorList>
    </citation>
    <scope>NUCLEOTIDE SEQUENCE</scope>
    <source>
        <strain evidence="4">KCTC 32437</strain>
    </source>
</reference>
<dbReference type="EMBL" id="BMZE01000002">
    <property type="protein sequence ID" value="GHA21776.1"/>
    <property type="molecule type" value="Genomic_DNA"/>
</dbReference>
<dbReference type="PRINTS" id="PR00111">
    <property type="entry name" value="ABHYDROLASE"/>
</dbReference>
<dbReference type="SUPFAM" id="SSF53474">
    <property type="entry name" value="alpha/beta-Hydrolases"/>
    <property type="match status" value="1"/>
</dbReference>
<evidence type="ECO:0000313" key="4">
    <source>
        <dbReference type="EMBL" id="GHA21776.1"/>
    </source>
</evidence>
<dbReference type="Gene3D" id="3.40.50.1820">
    <property type="entry name" value="alpha/beta hydrolase"/>
    <property type="match status" value="1"/>
</dbReference>
<protein>
    <submittedName>
        <fullName evidence="4">Hydrolase</fullName>
    </submittedName>
</protein>
<evidence type="ECO:0000256" key="2">
    <source>
        <dbReference type="SAM" id="SignalP"/>
    </source>
</evidence>
<evidence type="ECO:0000313" key="5">
    <source>
        <dbReference type="Proteomes" id="UP000646579"/>
    </source>
</evidence>
<keyword evidence="2" id="KW-0732">Signal</keyword>
<comment type="caution">
    <text evidence="4">The sequence shown here is derived from an EMBL/GenBank/DDBJ whole genome shotgun (WGS) entry which is preliminary data.</text>
</comment>
<proteinExistence type="predicted"/>
<evidence type="ECO:0000259" key="3">
    <source>
        <dbReference type="Pfam" id="PF00561"/>
    </source>
</evidence>
<sequence>MHTDQFILAATDPVRGGNRLALIAPLALSLLLSASALAEEGAISSNGVQIHFVDEGQGETVVFLHGFAGSSDMWSAIGLTPMPDFRTIALDARGHGSSGKPDDASAYGLTMVDDVVAVMEARGVTKAHFVGYSMGAETALKLAATHPDRVASLIIAGSGWSGDAEAEAYGFVSGALSENETFGSFMAAMAPPDQDMPPEAQAAMLELLAAHGIDPEQPARPLAAVAAALPEIIDLDTAELASITVPVLGLAGSDDPEHDNVAKLAGPLPDFTFVSIEGADHLMAPLSPDFASAVTNFLGN</sequence>
<dbReference type="Pfam" id="PF00561">
    <property type="entry name" value="Abhydrolase_1"/>
    <property type="match status" value="1"/>
</dbReference>
<dbReference type="Proteomes" id="UP000646579">
    <property type="component" value="Unassembled WGS sequence"/>
</dbReference>
<gene>
    <name evidence="4" type="ORF">GCM10007989_16390</name>
</gene>
<accession>A0A918S5J6</accession>
<dbReference type="InterPro" id="IPR000073">
    <property type="entry name" value="AB_hydrolase_1"/>
</dbReference>
<name>A0A918S5J6_9HYPH</name>
<dbReference type="GO" id="GO:0016787">
    <property type="term" value="F:hydrolase activity"/>
    <property type="evidence" value="ECO:0007669"/>
    <property type="project" value="UniProtKB-KW"/>
</dbReference>
<feature type="chain" id="PRO_5037919707" evidence="2">
    <location>
        <begin position="39"/>
        <end position="300"/>
    </location>
</feature>
<dbReference type="RefSeq" id="WP_189425139.1">
    <property type="nucleotide sequence ID" value="NZ_BMZE01000002.1"/>
</dbReference>
<evidence type="ECO:0000256" key="1">
    <source>
        <dbReference type="ARBA" id="ARBA00022801"/>
    </source>
</evidence>